<dbReference type="AlphaFoldDB" id="A8G180"/>
<keyword evidence="4" id="KW-0233">DNA recombination</keyword>
<dbReference type="GO" id="GO:0003677">
    <property type="term" value="F:DNA binding"/>
    <property type="evidence" value="ECO:0007669"/>
    <property type="project" value="UniProtKB-KW"/>
</dbReference>
<proteinExistence type="inferred from homology"/>
<evidence type="ECO:0000313" key="7">
    <source>
        <dbReference type="Proteomes" id="UP000002015"/>
    </source>
</evidence>
<protein>
    <submittedName>
        <fullName evidence="6">Phage integrase</fullName>
    </submittedName>
</protein>
<dbReference type="eggNOG" id="COG0582">
    <property type="taxonomic scope" value="Bacteria"/>
</dbReference>
<dbReference type="Proteomes" id="UP000002015">
    <property type="component" value="Chromosome"/>
</dbReference>
<dbReference type="RefSeq" id="WP_012144582.1">
    <property type="nucleotide sequence ID" value="NC_009831.1"/>
</dbReference>
<dbReference type="InterPro" id="IPR021672">
    <property type="entry name" value="DUF3258"/>
</dbReference>
<dbReference type="GO" id="GO:0015074">
    <property type="term" value="P:DNA integration"/>
    <property type="evidence" value="ECO:0007669"/>
    <property type="project" value="UniProtKB-KW"/>
</dbReference>
<dbReference type="EMBL" id="CP000821">
    <property type="protein sequence ID" value="ABV38853.1"/>
    <property type="molecule type" value="Genomic_DNA"/>
</dbReference>
<dbReference type="Gene3D" id="1.10.443.10">
    <property type="entry name" value="Intergrase catalytic core"/>
    <property type="match status" value="1"/>
</dbReference>
<name>A8G180_SHESH</name>
<gene>
    <name evidence="6" type="ordered locus">Ssed_4249</name>
</gene>
<dbReference type="OrthoDB" id="9784724at2"/>
<dbReference type="HOGENOM" id="CLU_464509_0_0_6"/>
<evidence type="ECO:0000256" key="1">
    <source>
        <dbReference type="ARBA" id="ARBA00008857"/>
    </source>
</evidence>
<dbReference type="InterPro" id="IPR013762">
    <property type="entry name" value="Integrase-like_cat_sf"/>
</dbReference>
<evidence type="ECO:0000313" key="6">
    <source>
        <dbReference type="EMBL" id="ABV38853.1"/>
    </source>
</evidence>
<evidence type="ECO:0000256" key="4">
    <source>
        <dbReference type="ARBA" id="ARBA00023172"/>
    </source>
</evidence>
<feature type="domain" description="Tyr recombinase" evidence="5">
    <location>
        <begin position="390"/>
        <end position="581"/>
    </location>
</feature>
<evidence type="ECO:0000256" key="2">
    <source>
        <dbReference type="ARBA" id="ARBA00022908"/>
    </source>
</evidence>
<keyword evidence="2" id="KW-0229">DNA integration</keyword>
<dbReference type="InterPro" id="IPR050090">
    <property type="entry name" value="Tyrosine_recombinase_XerCD"/>
</dbReference>
<dbReference type="Pfam" id="PF00589">
    <property type="entry name" value="Phage_integrase"/>
    <property type="match status" value="1"/>
</dbReference>
<dbReference type="InterPro" id="IPR002104">
    <property type="entry name" value="Integrase_catalytic"/>
</dbReference>
<organism evidence="6 7">
    <name type="scientific">Shewanella sediminis (strain HAW-EB3)</name>
    <dbReference type="NCBI Taxonomy" id="425104"/>
    <lineage>
        <taxon>Bacteria</taxon>
        <taxon>Pseudomonadati</taxon>
        <taxon>Pseudomonadota</taxon>
        <taxon>Gammaproteobacteria</taxon>
        <taxon>Alteromonadales</taxon>
        <taxon>Shewanellaceae</taxon>
        <taxon>Shewanella</taxon>
    </lineage>
</organism>
<keyword evidence="7" id="KW-1185">Reference proteome</keyword>
<evidence type="ECO:0000256" key="3">
    <source>
        <dbReference type="ARBA" id="ARBA00023125"/>
    </source>
</evidence>
<sequence>MKSVHGFEHLYLRNHTYYFRFVLRRHRIKYQITLSLHCKDFNQAVVSWRKLCIEVSRLKKLVLAFQKHETEAISRLVNGFKINMQEQLKMHHINSLVAELEQSYNDNAHMLKVLGSNCPMDFPDSFHHALASLSEGDSSISSDQKLVELVDSLSNIEKSAFMQYLASVLIRFTEADQEINERGLLLTAKTALANNNVTADENSLEFKVLLSKLKSSSQIQNSLIETVASEDAVRERELNQLVQTANGVVTTPDAKPTSNAPLFSEVYPEFLQHKIEKEKLDDKTQKDYARKYLLWQALVEDKPIDLYTPKDIGCFIDRCFELPKMNIRPYSRMSWPERIEADVPDEDMIAPKSVGHFYKWLQGVFAYAKSDTIGYISASPCSIKREYKSRIRGVFDDSELQVFLKAADSEKQLWRKWMVYLGIYTGARRGELVQLRKEDVKFDTATKRHYLLITDVHESQKLKTENAKRKIPLHMDLINAGFIEYVESCKERVFEGVNNREVVTAWFARQMRNLEVDSINELGHIRTFHSFRHTFITKVMNAGVQVNLVQQVVGHEISSFGITGNYTHKSTELKHVLPVMDGLDIDS</sequence>
<dbReference type="Pfam" id="PF11646">
    <property type="entry name" value="DUF3258"/>
    <property type="match status" value="1"/>
</dbReference>
<dbReference type="PROSITE" id="PS51898">
    <property type="entry name" value="TYR_RECOMBINASE"/>
    <property type="match status" value="1"/>
</dbReference>
<accession>A8G180</accession>
<dbReference type="GO" id="GO:0006310">
    <property type="term" value="P:DNA recombination"/>
    <property type="evidence" value="ECO:0007669"/>
    <property type="project" value="UniProtKB-KW"/>
</dbReference>
<dbReference type="PANTHER" id="PTHR30349:SF41">
    <property type="entry name" value="INTEGRASE_RECOMBINASE PROTEIN MJ0367-RELATED"/>
    <property type="match status" value="1"/>
</dbReference>
<dbReference type="InterPro" id="IPR011010">
    <property type="entry name" value="DNA_brk_join_enz"/>
</dbReference>
<comment type="similarity">
    <text evidence="1">Belongs to the 'phage' integrase family.</text>
</comment>
<reference evidence="6 7" key="1">
    <citation type="submission" date="2007-08" db="EMBL/GenBank/DDBJ databases">
        <title>Complete sequence of Shewanella sediminis HAW-EB3.</title>
        <authorList>
            <consortium name="US DOE Joint Genome Institute"/>
            <person name="Copeland A."/>
            <person name="Lucas S."/>
            <person name="Lapidus A."/>
            <person name="Barry K."/>
            <person name="Glavina del Rio T."/>
            <person name="Dalin E."/>
            <person name="Tice H."/>
            <person name="Pitluck S."/>
            <person name="Chertkov O."/>
            <person name="Brettin T."/>
            <person name="Bruce D."/>
            <person name="Detter J.C."/>
            <person name="Han C."/>
            <person name="Schmutz J."/>
            <person name="Larimer F."/>
            <person name="Land M."/>
            <person name="Hauser L."/>
            <person name="Kyrpides N."/>
            <person name="Kim E."/>
            <person name="Zhao J.-S."/>
            <person name="Richardson P."/>
        </authorList>
    </citation>
    <scope>NUCLEOTIDE SEQUENCE [LARGE SCALE GENOMIC DNA]</scope>
    <source>
        <strain evidence="6 7">HAW-EB3</strain>
    </source>
</reference>
<dbReference type="CDD" id="cd01184">
    <property type="entry name" value="INT_C_like_1"/>
    <property type="match status" value="1"/>
</dbReference>
<dbReference type="KEGG" id="sse:Ssed_4249"/>
<evidence type="ECO:0000259" key="5">
    <source>
        <dbReference type="PROSITE" id="PS51898"/>
    </source>
</evidence>
<keyword evidence="3" id="KW-0238">DNA-binding</keyword>
<dbReference type="SUPFAM" id="SSF56349">
    <property type="entry name" value="DNA breaking-rejoining enzymes"/>
    <property type="match status" value="1"/>
</dbReference>
<dbReference type="PANTHER" id="PTHR30349">
    <property type="entry name" value="PHAGE INTEGRASE-RELATED"/>
    <property type="match status" value="1"/>
</dbReference>